<keyword evidence="4 10" id="KW-0028">Amino-acid biosynthesis</keyword>
<dbReference type="InterPro" id="IPR008242">
    <property type="entry name" value="Chor_mutase/pphenate_deHydtase"/>
</dbReference>
<name>A0A7H0F4Q1_9CYAN</name>
<dbReference type="PROSITE" id="PS51671">
    <property type="entry name" value="ACT"/>
    <property type="match status" value="1"/>
</dbReference>
<dbReference type="EMBL" id="CP060822">
    <property type="protein sequence ID" value="QNP31017.1"/>
    <property type="molecule type" value="Genomic_DNA"/>
</dbReference>
<evidence type="ECO:0000256" key="7">
    <source>
        <dbReference type="ARBA" id="ARBA00023239"/>
    </source>
</evidence>
<dbReference type="PROSITE" id="PS00857">
    <property type="entry name" value="PREPHENATE_DEHYDR_1"/>
    <property type="match status" value="1"/>
</dbReference>
<evidence type="ECO:0000313" key="13">
    <source>
        <dbReference type="EMBL" id="QNP31017.1"/>
    </source>
</evidence>
<gene>
    <name evidence="10 13" type="primary">pheA</name>
    <name evidence="13" type="ORF">IAR63_08650</name>
</gene>
<evidence type="ECO:0000256" key="9">
    <source>
        <dbReference type="PIRSR" id="PIRSR001500-2"/>
    </source>
</evidence>
<dbReference type="UniPathway" id="UPA00121">
    <property type="reaction ID" value="UER00345"/>
</dbReference>
<keyword evidence="7 10" id="KW-0456">Lyase</keyword>
<dbReference type="Gene3D" id="3.40.190.10">
    <property type="entry name" value="Periplasmic binding protein-like II"/>
    <property type="match status" value="2"/>
</dbReference>
<evidence type="ECO:0000256" key="1">
    <source>
        <dbReference type="ARBA" id="ARBA00004741"/>
    </source>
</evidence>
<evidence type="ECO:0000256" key="4">
    <source>
        <dbReference type="ARBA" id="ARBA00022605"/>
    </source>
</evidence>
<feature type="domain" description="Prephenate dehydratase" evidence="11">
    <location>
        <begin position="2"/>
        <end position="187"/>
    </location>
</feature>
<feature type="domain" description="ACT" evidence="12">
    <location>
        <begin position="203"/>
        <end position="287"/>
    </location>
</feature>
<dbReference type="GO" id="GO:0005737">
    <property type="term" value="C:cytoplasm"/>
    <property type="evidence" value="ECO:0007669"/>
    <property type="project" value="TreeGrafter"/>
</dbReference>
<dbReference type="PANTHER" id="PTHR21022">
    <property type="entry name" value="PREPHENATE DEHYDRATASE P PROTEIN"/>
    <property type="match status" value="1"/>
</dbReference>
<evidence type="ECO:0000256" key="6">
    <source>
        <dbReference type="ARBA" id="ARBA00023222"/>
    </source>
</evidence>
<evidence type="ECO:0000259" key="12">
    <source>
        <dbReference type="PROSITE" id="PS51671"/>
    </source>
</evidence>
<dbReference type="SUPFAM" id="SSF53850">
    <property type="entry name" value="Periplasmic binding protein-like II"/>
    <property type="match status" value="1"/>
</dbReference>
<accession>A0A7H0F4Q1</accession>
<dbReference type="GO" id="GO:0009094">
    <property type="term" value="P:L-phenylalanine biosynthetic process"/>
    <property type="evidence" value="ECO:0007669"/>
    <property type="project" value="UniProtKB-UniPathway"/>
</dbReference>
<evidence type="ECO:0000256" key="3">
    <source>
        <dbReference type="ARBA" id="ARBA00021872"/>
    </source>
</evidence>
<evidence type="ECO:0000256" key="5">
    <source>
        <dbReference type="ARBA" id="ARBA00023141"/>
    </source>
</evidence>
<dbReference type="InterPro" id="IPR001086">
    <property type="entry name" value="Preph_deHydtase"/>
</dbReference>
<dbReference type="Pfam" id="PF01842">
    <property type="entry name" value="ACT"/>
    <property type="match status" value="1"/>
</dbReference>
<dbReference type="Proteomes" id="UP000516013">
    <property type="component" value="Chromosome"/>
</dbReference>
<protein>
    <recommendedName>
        <fullName evidence="3 10">Prephenate dehydratase</fullName>
        <shortName evidence="10">PDT</shortName>
        <ecNumber evidence="2 10">4.2.1.51</ecNumber>
    </recommendedName>
</protein>
<dbReference type="CDD" id="cd04905">
    <property type="entry name" value="ACT_CM-PDT"/>
    <property type="match status" value="1"/>
</dbReference>
<keyword evidence="5 10" id="KW-0057">Aromatic amino acid biosynthesis</keyword>
<dbReference type="Pfam" id="PF00800">
    <property type="entry name" value="PDT"/>
    <property type="match status" value="1"/>
</dbReference>
<reference evidence="13 14" key="1">
    <citation type="submission" date="2020-08" db="EMBL/GenBank/DDBJ databases">
        <title>Complete genome sequence of Raphidiopsis curvispora isolated from drinking water reservoir in South Korea.</title>
        <authorList>
            <person name="Jeong J."/>
        </authorList>
    </citation>
    <scope>NUCLEOTIDE SEQUENCE [LARGE SCALE GENOMIC DNA]</scope>
    <source>
        <strain evidence="13 14">GIHE-G1</strain>
    </source>
</reference>
<dbReference type="CDD" id="cd13630">
    <property type="entry name" value="PBP2_PDT_1"/>
    <property type="match status" value="1"/>
</dbReference>
<keyword evidence="14" id="KW-1185">Reference proteome</keyword>
<dbReference type="PROSITE" id="PS00858">
    <property type="entry name" value="PREPHENATE_DEHYDR_2"/>
    <property type="match status" value="1"/>
</dbReference>
<dbReference type="PANTHER" id="PTHR21022:SF19">
    <property type="entry name" value="PREPHENATE DEHYDRATASE-RELATED"/>
    <property type="match status" value="1"/>
</dbReference>
<evidence type="ECO:0000256" key="2">
    <source>
        <dbReference type="ARBA" id="ARBA00013147"/>
    </source>
</evidence>
<evidence type="ECO:0000259" key="11">
    <source>
        <dbReference type="PROSITE" id="PS51171"/>
    </source>
</evidence>
<dbReference type="RefSeq" id="WP_187707268.1">
    <property type="nucleotide sequence ID" value="NZ_CP060822.1"/>
</dbReference>
<feature type="site" description="Essential for prephenate dehydratase activity" evidence="9">
    <location>
        <position position="180"/>
    </location>
</feature>
<dbReference type="EC" id="4.2.1.51" evidence="2 10"/>
<evidence type="ECO:0000256" key="10">
    <source>
        <dbReference type="RuleBase" id="RU361254"/>
    </source>
</evidence>
<dbReference type="GO" id="GO:0004664">
    <property type="term" value="F:prephenate dehydratase activity"/>
    <property type="evidence" value="ECO:0007669"/>
    <property type="project" value="UniProtKB-UniRule"/>
</dbReference>
<comment type="pathway">
    <text evidence="1 10">Amino-acid biosynthesis; L-phenylalanine biosynthesis; phenylpyruvate from prephenate: step 1/1.</text>
</comment>
<dbReference type="AlphaFoldDB" id="A0A7H0F4Q1"/>
<comment type="catalytic activity">
    <reaction evidence="8 10">
        <text>prephenate + H(+) = 3-phenylpyruvate + CO2 + H2O</text>
        <dbReference type="Rhea" id="RHEA:21648"/>
        <dbReference type="ChEBI" id="CHEBI:15377"/>
        <dbReference type="ChEBI" id="CHEBI:15378"/>
        <dbReference type="ChEBI" id="CHEBI:16526"/>
        <dbReference type="ChEBI" id="CHEBI:18005"/>
        <dbReference type="ChEBI" id="CHEBI:29934"/>
        <dbReference type="EC" id="4.2.1.51"/>
    </reaction>
</comment>
<dbReference type="SUPFAM" id="SSF55021">
    <property type="entry name" value="ACT-like"/>
    <property type="match status" value="1"/>
</dbReference>
<dbReference type="InterPro" id="IPR045865">
    <property type="entry name" value="ACT-like_dom_sf"/>
</dbReference>
<evidence type="ECO:0000256" key="8">
    <source>
        <dbReference type="ARBA" id="ARBA00047848"/>
    </source>
</evidence>
<dbReference type="Gene3D" id="3.30.70.260">
    <property type="match status" value="1"/>
</dbReference>
<sequence length="287" mass="31257">MNIAYLGPPGTYSEQAASFYLNWVKGNQEFKGEVILRPYPTIAKALQAVTVQEVNLAVVPVENSIEGSVSMTMDNLWQLENLQIKQALVLPINHCLISCATKLEDIEMVYSHPQALAQCQGWLGKFLPQANLSPTSSTTQALEQLGKSPTTAAISSEKAAQMYDLPILSDRINDYPDNCTRFWVVAPESGEGSSSSSSTHTSLAFSVPANIPGALVKVLQVFADLGINLSRIESRPTKRSLGEYLFFLDIEAGILSPLMTTALKNISINVEILKIFGSYTVLTVLVD</sequence>
<keyword evidence="6 10" id="KW-0584">Phenylalanine biosynthesis</keyword>
<proteinExistence type="predicted"/>
<dbReference type="InterPro" id="IPR002912">
    <property type="entry name" value="ACT_dom"/>
</dbReference>
<organism evidence="13 14">
    <name type="scientific">Cylindrospermopsis curvispora GIHE-G1</name>
    <dbReference type="NCBI Taxonomy" id="2666332"/>
    <lineage>
        <taxon>Bacteria</taxon>
        <taxon>Bacillati</taxon>
        <taxon>Cyanobacteriota</taxon>
        <taxon>Cyanophyceae</taxon>
        <taxon>Nostocales</taxon>
        <taxon>Aphanizomenonaceae</taxon>
        <taxon>Cylindrospermopsis</taxon>
    </lineage>
</organism>
<dbReference type="PIRSF" id="PIRSF001500">
    <property type="entry name" value="Chor_mut_pdt_Ppr"/>
    <property type="match status" value="1"/>
</dbReference>
<dbReference type="NCBIfam" id="NF008865">
    <property type="entry name" value="PRK11898.1"/>
    <property type="match status" value="1"/>
</dbReference>
<dbReference type="InterPro" id="IPR018528">
    <property type="entry name" value="Preph_deHydtase_CS"/>
</dbReference>
<dbReference type="FunFam" id="3.40.190.10:FF:000034">
    <property type="entry name" value="Chorismate mutase/prephenate dehydratase"/>
    <property type="match status" value="1"/>
</dbReference>
<dbReference type="PROSITE" id="PS51171">
    <property type="entry name" value="PREPHENATE_DEHYDR_3"/>
    <property type="match status" value="1"/>
</dbReference>
<evidence type="ECO:0000313" key="14">
    <source>
        <dbReference type="Proteomes" id="UP000516013"/>
    </source>
</evidence>
<dbReference type="KEGG" id="ccur:IAR63_08650"/>